<dbReference type="PANTHER" id="PTHR12835">
    <property type="entry name" value="BIOTIN PROTEIN LIGASE"/>
    <property type="match status" value="1"/>
</dbReference>
<gene>
    <name evidence="6" type="primary">birA_1</name>
    <name evidence="6" type="ORF">OCH7691_02255</name>
</gene>
<dbReference type="GO" id="GO:0005737">
    <property type="term" value="C:cytoplasm"/>
    <property type="evidence" value="ECO:0007669"/>
    <property type="project" value="TreeGrafter"/>
</dbReference>
<accession>A0A1Y5T0X0</accession>
<proteinExistence type="predicted"/>
<dbReference type="InterPro" id="IPR045864">
    <property type="entry name" value="aa-tRNA-synth_II/BPL/LPL"/>
</dbReference>
<dbReference type="PROSITE" id="PS51733">
    <property type="entry name" value="BPL_LPL_CATALYTIC"/>
    <property type="match status" value="1"/>
</dbReference>
<dbReference type="Proteomes" id="UP000193200">
    <property type="component" value="Unassembled WGS sequence"/>
</dbReference>
<organism evidence="6 7">
    <name type="scientific">Oceanibacterium hippocampi</name>
    <dbReference type="NCBI Taxonomy" id="745714"/>
    <lineage>
        <taxon>Bacteria</taxon>
        <taxon>Pseudomonadati</taxon>
        <taxon>Pseudomonadota</taxon>
        <taxon>Alphaproteobacteria</taxon>
        <taxon>Sneathiellales</taxon>
        <taxon>Sneathiellaceae</taxon>
        <taxon>Oceanibacterium</taxon>
    </lineage>
</organism>
<dbReference type="NCBIfam" id="TIGR00121">
    <property type="entry name" value="birA_ligase"/>
    <property type="match status" value="1"/>
</dbReference>
<dbReference type="Pfam" id="PF02237">
    <property type="entry name" value="BPL_C"/>
    <property type="match status" value="1"/>
</dbReference>
<dbReference type="PANTHER" id="PTHR12835:SF5">
    <property type="entry name" value="BIOTIN--PROTEIN LIGASE"/>
    <property type="match status" value="1"/>
</dbReference>
<evidence type="ECO:0000256" key="3">
    <source>
        <dbReference type="ARBA" id="ARBA00024227"/>
    </source>
</evidence>
<dbReference type="FunCoup" id="A0A1Y5T0X0">
    <property type="interactions" value="432"/>
</dbReference>
<sequence>MTAGPDAGLALPSFYDCRYVDEVESTQDEVRKAAEAGAPEGLIVRAGSQRAGVGRRARSWTSPPGNLYCSLLLRPAVAPLAAAQLSFAVALAIAGAVERHLPDSVRVSCKWPNDVLVDGRKIAGILLESRTGQGGLVDWLIPGTGINIDSHPDIAANVLPTSIRAAGGAGTPASLLAAYAEALLPLYRGFLADGFGPLREAWLKRADGLGQPLVARLPNTSIEGVFEDLDDAGGLVLGCPGGVRRVINAGEVFRPAIAEGEA</sequence>
<dbReference type="Gene3D" id="3.30.930.10">
    <property type="entry name" value="Bira Bifunctional Protein, Domain 2"/>
    <property type="match status" value="1"/>
</dbReference>
<protein>
    <recommendedName>
        <fullName evidence="3">biotin--[biotin carboxyl-carrier protein] ligase</fullName>
        <ecNumber evidence="3">6.3.4.15</ecNumber>
    </recommendedName>
</protein>
<dbReference type="RefSeq" id="WP_217807928.1">
    <property type="nucleotide sequence ID" value="NZ_FWFR01000002.1"/>
</dbReference>
<dbReference type="EC" id="6.3.4.15" evidence="3"/>
<comment type="catalytic activity">
    <reaction evidence="4">
        <text>biotin + L-lysyl-[protein] + ATP = N(6)-biotinyl-L-lysyl-[protein] + AMP + diphosphate + H(+)</text>
        <dbReference type="Rhea" id="RHEA:11756"/>
        <dbReference type="Rhea" id="RHEA-COMP:9752"/>
        <dbReference type="Rhea" id="RHEA-COMP:10505"/>
        <dbReference type="ChEBI" id="CHEBI:15378"/>
        <dbReference type="ChEBI" id="CHEBI:29969"/>
        <dbReference type="ChEBI" id="CHEBI:30616"/>
        <dbReference type="ChEBI" id="CHEBI:33019"/>
        <dbReference type="ChEBI" id="CHEBI:57586"/>
        <dbReference type="ChEBI" id="CHEBI:83144"/>
        <dbReference type="ChEBI" id="CHEBI:456215"/>
        <dbReference type="EC" id="6.3.4.15"/>
    </reaction>
</comment>
<evidence type="ECO:0000259" key="5">
    <source>
        <dbReference type="PROSITE" id="PS51733"/>
    </source>
</evidence>
<dbReference type="Gene3D" id="2.30.30.100">
    <property type="match status" value="1"/>
</dbReference>
<name>A0A1Y5T0X0_9PROT</name>
<dbReference type="InterPro" id="IPR004143">
    <property type="entry name" value="BPL_LPL_catalytic"/>
</dbReference>
<dbReference type="GO" id="GO:0004077">
    <property type="term" value="F:biotin--[biotin carboxyl-carrier protein] ligase activity"/>
    <property type="evidence" value="ECO:0007669"/>
    <property type="project" value="UniProtKB-EC"/>
</dbReference>
<dbReference type="InParanoid" id="A0A1Y5T0X0"/>
<evidence type="ECO:0000256" key="1">
    <source>
        <dbReference type="ARBA" id="ARBA00022598"/>
    </source>
</evidence>
<evidence type="ECO:0000313" key="6">
    <source>
        <dbReference type="EMBL" id="SLN53666.1"/>
    </source>
</evidence>
<keyword evidence="2" id="KW-0092">Biotin</keyword>
<dbReference type="Pfam" id="PF03099">
    <property type="entry name" value="BPL_LplA_LipB"/>
    <property type="match status" value="1"/>
</dbReference>
<dbReference type="SUPFAM" id="SSF55681">
    <property type="entry name" value="Class II aaRS and biotin synthetases"/>
    <property type="match status" value="1"/>
</dbReference>
<feature type="domain" description="BPL/LPL catalytic" evidence="5">
    <location>
        <begin position="3"/>
        <end position="191"/>
    </location>
</feature>
<dbReference type="InterPro" id="IPR004408">
    <property type="entry name" value="Biotin_CoA_COase_ligase"/>
</dbReference>
<dbReference type="InterPro" id="IPR003142">
    <property type="entry name" value="BPL_C"/>
</dbReference>
<keyword evidence="1 6" id="KW-0436">Ligase</keyword>
<dbReference type="AlphaFoldDB" id="A0A1Y5T0X0"/>
<dbReference type="EMBL" id="FWFR01000002">
    <property type="protein sequence ID" value="SLN53666.1"/>
    <property type="molecule type" value="Genomic_DNA"/>
</dbReference>
<evidence type="ECO:0000256" key="4">
    <source>
        <dbReference type="ARBA" id="ARBA00047846"/>
    </source>
</evidence>
<dbReference type="CDD" id="cd16442">
    <property type="entry name" value="BPL"/>
    <property type="match status" value="1"/>
</dbReference>
<keyword evidence="7" id="KW-1185">Reference proteome</keyword>
<reference evidence="6 7" key="1">
    <citation type="submission" date="2017-03" db="EMBL/GenBank/DDBJ databases">
        <authorList>
            <person name="Afonso C.L."/>
            <person name="Miller P.J."/>
            <person name="Scott M.A."/>
            <person name="Spackman E."/>
            <person name="Goraichik I."/>
            <person name="Dimitrov K.M."/>
            <person name="Suarez D.L."/>
            <person name="Swayne D.E."/>
        </authorList>
    </citation>
    <scope>NUCLEOTIDE SEQUENCE [LARGE SCALE GENOMIC DNA]</scope>
    <source>
        <strain evidence="6 7">CECT 7691</strain>
    </source>
</reference>
<evidence type="ECO:0000256" key="2">
    <source>
        <dbReference type="ARBA" id="ARBA00023267"/>
    </source>
</evidence>
<evidence type="ECO:0000313" key="7">
    <source>
        <dbReference type="Proteomes" id="UP000193200"/>
    </source>
</evidence>